<dbReference type="AlphaFoldDB" id="V7BCG7"/>
<accession>V7BCG7</accession>
<keyword evidence="2" id="KW-1185">Reference proteome</keyword>
<name>V7BCG7_PHAVU</name>
<sequence length="79" mass="9376">MVILGNAVSLIIFSCKSIIYCELWPEILLYIDRAKSEMLYRRLLLSVILIKIYVSNFDVVGYRDWDELDVVQLMFAYFM</sequence>
<dbReference type="Gramene" id="ESW15534">
    <property type="protein sequence ID" value="ESW15534"/>
    <property type="gene ID" value="PHAVU_007G080100g"/>
</dbReference>
<dbReference type="EMBL" id="CM002294">
    <property type="protein sequence ID" value="ESW15534.1"/>
    <property type="molecule type" value="Genomic_DNA"/>
</dbReference>
<organism evidence="1 2">
    <name type="scientific">Phaseolus vulgaris</name>
    <name type="common">Kidney bean</name>
    <name type="synonym">French bean</name>
    <dbReference type="NCBI Taxonomy" id="3885"/>
    <lineage>
        <taxon>Eukaryota</taxon>
        <taxon>Viridiplantae</taxon>
        <taxon>Streptophyta</taxon>
        <taxon>Embryophyta</taxon>
        <taxon>Tracheophyta</taxon>
        <taxon>Spermatophyta</taxon>
        <taxon>Magnoliopsida</taxon>
        <taxon>eudicotyledons</taxon>
        <taxon>Gunneridae</taxon>
        <taxon>Pentapetalae</taxon>
        <taxon>rosids</taxon>
        <taxon>fabids</taxon>
        <taxon>Fabales</taxon>
        <taxon>Fabaceae</taxon>
        <taxon>Papilionoideae</taxon>
        <taxon>50 kb inversion clade</taxon>
        <taxon>NPAAA clade</taxon>
        <taxon>indigoferoid/millettioid clade</taxon>
        <taxon>Phaseoleae</taxon>
        <taxon>Phaseolus</taxon>
    </lineage>
</organism>
<dbReference type="Proteomes" id="UP000000226">
    <property type="component" value="Chromosome 7"/>
</dbReference>
<proteinExistence type="predicted"/>
<reference evidence="2" key="1">
    <citation type="journal article" date="2014" name="Nat. Genet.">
        <title>A reference genome for common bean and genome-wide analysis of dual domestications.</title>
        <authorList>
            <person name="Schmutz J."/>
            <person name="McClean P.E."/>
            <person name="Mamidi S."/>
            <person name="Wu G.A."/>
            <person name="Cannon S.B."/>
            <person name="Grimwood J."/>
            <person name="Jenkins J."/>
            <person name="Shu S."/>
            <person name="Song Q."/>
            <person name="Chavarro C."/>
            <person name="Torres-Torres M."/>
            <person name="Geffroy V."/>
            <person name="Moghaddam S.M."/>
            <person name="Gao D."/>
            <person name="Abernathy B."/>
            <person name="Barry K."/>
            <person name="Blair M."/>
            <person name="Brick M.A."/>
            <person name="Chovatia M."/>
            <person name="Gepts P."/>
            <person name="Goodstein D.M."/>
            <person name="Gonzales M."/>
            <person name="Hellsten U."/>
            <person name="Hyten D.L."/>
            <person name="Jia G."/>
            <person name="Kelly J.D."/>
            <person name="Kudrna D."/>
            <person name="Lee R."/>
            <person name="Richard M.M."/>
            <person name="Miklas P.N."/>
            <person name="Osorno J.M."/>
            <person name="Rodrigues J."/>
            <person name="Thareau V."/>
            <person name="Urrea C.A."/>
            <person name="Wang M."/>
            <person name="Yu Y."/>
            <person name="Zhang M."/>
            <person name="Wing R.A."/>
            <person name="Cregan P.B."/>
            <person name="Rokhsar D.S."/>
            <person name="Jackson S.A."/>
        </authorList>
    </citation>
    <scope>NUCLEOTIDE SEQUENCE [LARGE SCALE GENOMIC DNA]</scope>
    <source>
        <strain evidence="2">cv. G19833</strain>
    </source>
</reference>
<gene>
    <name evidence="1" type="ORF">PHAVU_007G080100g</name>
</gene>
<evidence type="ECO:0000313" key="2">
    <source>
        <dbReference type="Proteomes" id="UP000000226"/>
    </source>
</evidence>
<evidence type="ECO:0000313" key="1">
    <source>
        <dbReference type="EMBL" id="ESW15534.1"/>
    </source>
</evidence>
<protein>
    <submittedName>
        <fullName evidence="1">Uncharacterized protein</fullName>
    </submittedName>
</protein>